<evidence type="ECO:0000256" key="7">
    <source>
        <dbReference type="ARBA" id="ARBA00022741"/>
    </source>
</evidence>
<reference evidence="17" key="1">
    <citation type="submission" date="2017-09" db="EMBL/GenBank/DDBJ databases">
        <title>Depth-based differentiation of microbial function through sediment-hosted aquifers and enrichment of novel symbionts in the deep terrestrial subsurface.</title>
        <authorList>
            <person name="Probst A.J."/>
            <person name="Ladd B."/>
            <person name="Jarett J.K."/>
            <person name="Geller-Mcgrath D.E."/>
            <person name="Sieber C.M.K."/>
            <person name="Emerson J.B."/>
            <person name="Anantharaman K."/>
            <person name="Thomas B.C."/>
            <person name="Malmstrom R."/>
            <person name="Stieglmeier M."/>
            <person name="Klingl A."/>
            <person name="Woyke T."/>
            <person name="Ryan C.M."/>
            <person name="Banfield J.F."/>
        </authorList>
    </citation>
    <scope>NUCLEOTIDE SEQUENCE [LARGE SCALE GENOMIC DNA]</scope>
</reference>
<dbReference type="SUPFAM" id="SSF52374">
    <property type="entry name" value="Nucleotidylyl transferase"/>
    <property type="match status" value="1"/>
</dbReference>
<keyword evidence="8 14" id="KW-0418">Kinase</keyword>
<name>A0A2M7SCH8_9BACT</name>
<evidence type="ECO:0000256" key="9">
    <source>
        <dbReference type="ARBA" id="ARBA00022827"/>
    </source>
</evidence>
<dbReference type="Pfam" id="PF06574">
    <property type="entry name" value="FAD_syn"/>
    <property type="match status" value="1"/>
</dbReference>
<dbReference type="PANTHER" id="PTHR22749">
    <property type="entry name" value="RIBOFLAVIN KINASE/FMN ADENYLYLTRANSFERASE"/>
    <property type="match status" value="1"/>
</dbReference>
<dbReference type="UniPathway" id="UPA00277">
    <property type="reaction ID" value="UER00407"/>
</dbReference>
<dbReference type="GO" id="GO:0008531">
    <property type="term" value="F:riboflavin kinase activity"/>
    <property type="evidence" value="ECO:0007669"/>
    <property type="project" value="UniProtKB-UniRule"/>
</dbReference>
<dbReference type="InterPro" id="IPR002606">
    <property type="entry name" value="Riboflavin_kinase_bac"/>
</dbReference>
<organism evidence="16 17">
    <name type="scientific">Candidatus Desantisbacteria bacterium CG_4_10_14_0_8_um_filter_48_22</name>
    <dbReference type="NCBI Taxonomy" id="1974543"/>
    <lineage>
        <taxon>Bacteria</taxon>
        <taxon>Candidatus Desantisiibacteriota</taxon>
    </lineage>
</organism>
<evidence type="ECO:0000256" key="4">
    <source>
        <dbReference type="ARBA" id="ARBA00022643"/>
    </source>
</evidence>
<dbReference type="Gene3D" id="2.40.30.30">
    <property type="entry name" value="Riboflavin kinase-like"/>
    <property type="match status" value="1"/>
</dbReference>
<evidence type="ECO:0000313" key="17">
    <source>
        <dbReference type="Proteomes" id="UP000229307"/>
    </source>
</evidence>
<dbReference type="NCBIfam" id="TIGR00083">
    <property type="entry name" value="ribF"/>
    <property type="match status" value="1"/>
</dbReference>
<dbReference type="EC" id="2.7.1.26" evidence="14"/>
<comment type="catalytic activity">
    <reaction evidence="12 14">
        <text>riboflavin + ATP = FMN + ADP + H(+)</text>
        <dbReference type="Rhea" id="RHEA:14357"/>
        <dbReference type="ChEBI" id="CHEBI:15378"/>
        <dbReference type="ChEBI" id="CHEBI:30616"/>
        <dbReference type="ChEBI" id="CHEBI:57986"/>
        <dbReference type="ChEBI" id="CHEBI:58210"/>
        <dbReference type="ChEBI" id="CHEBI:456216"/>
        <dbReference type="EC" id="2.7.1.26"/>
    </reaction>
</comment>
<evidence type="ECO:0000256" key="10">
    <source>
        <dbReference type="ARBA" id="ARBA00022840"/>
    </source>
</evidence>
<dbReference type="EMBL" id="PFMR01000130">
    <property type="protein sequence ID" value="PIZ17267.1"/>
    <property type="molecule type" value="Genomic_DNA"/>
</dbReference>
<keyword evidence="11" id="KW-0511">Multifunctional enzyme</keyword>
<dbReference type="Pfam" id="PF01687">
    <property type="entry name" value="Flavokinase"/>
    <property type="match status" value="1"/>
</dbReference>
<evidence type="ECO:0000256" key="12">
    <source>
        <dbReference type="ARBA" id="ARBA00047880"/>
    </source>
</evidence>
<evidence type="ECO:0000256" key="6">
    <source>
        <dbReference type="ARBA" id="ARBA00022695"/>
    </source>
</evidence>
<comment type="similarity">
    <text evidence="14">Belongs to the ribF family.</text>
</comment>
<dbReference type="GO" id="GO:0009398">
    <property type="term" value="P:FMN biosynthetic process"/>
    <property type="evidence" value="ECO:0007669"/>
    <property type="project" value="UniProtKB-UniRule"/>
</dbReference>
<dbReference type="UniPathway" id="UPA00276">
    <property type="reaction ID" value="UER00406"/>
</dbReference>
<dbReference type="PANTHER" id="PTHR22749:SF6">
    <property type="entry name" value="RIBOFLAVIN KINASE"/>
    <property type="match status" value="1"/>
</dbReference>
<accession>A0A2M7SCH8</accession>
<dbReference type="SUPFAM" id="SSF82114">
    <property type="entry name" value="Riboflavin kinase-like"/>
    <property type="match status" value="1"/>
</dbReference>
<dbReference type="GO" id="GO:0009231">
    <property type="term" value="P:riboflavin biosynthetic process"/>
    <property type="evidence" value="ECO:0007669"/>
    <property type="project" value="InterPro"/>
</dbReference>
<comment type="catalytic activity">
    <reaction evidence="13 14">
        <text>FMN + ATP + H(+) = FAD + diphosphate</text>
        <dbReference type="Rhea" id="RHEA:17237"/>
        <dbReference type="ChEBI" id="CHEBI:15378"/>
        <dbReference type="ChEBI" id="CHEBI:30616"/>
        <dbReference type="ChEBI" id="CHEBI:33019"/>
        <dbReference type="ChEBI" id="CHEBI:57692"/>
        <dbReference type="ChEBI" id="CHEBI:58210"/>
        <dbReference type="EC" id="2.7.7.2"/>
    </reaction>
</comment>
<comment type="pathway">
    <text evidence="1 14">Cofactor biosynthesis; FAD biosynthesis; FAD from FMN: step 1/1.</text>
</comment>
<keyword evidence="3 14" id="KW-0285">Flavoprotein</keyword>
<proteinExistence type="inferred from homology"/>
<dbReference type="CDD" id="cd02064">
    <property type="entry name" value="FAD_synthetase_N"/>
    <property type="match status" value="1"/>
</dbReference>
<dbReference type="EC" id="2.7.7.2" evidence="14"/>
<keyword evidence="5 14" id="KW-0808">Transferase</keyword>
<keyword evidence="7 14" id="KW-0547">Nucleotide-binding</keyword>
<evidence type="ECO:0000256" key="11">
    <source>
        <dbReference type="ARBA" id="ARBA00023268"/>
    </source>
</evidence>
<comment type="pathway">
    <text evidence="2 14">Cofactor biosynthesis; FMN biosynthesis; FMN from riboflavin (ATP route): step 1/1.</text>
</comment>
<dbReference type="InterPro" id="IPR015865">
    <property type="entry name" value="Riboflavin_kinase_bac/euk"/>
</dbReference>
<sequence>MKIIYGLRRIGDPYRKCVLTTGVFDGVHLGHRAIIKEAVARALKLGRKSTVITFDLGVKKILECPGGRLCSPGVLLSTVEEKIRLIKSLGVDLLCIIKFSKRFSRISAGDFIKELVLSFDPLQIVAGQNHTFGKDGRGNSVLLEKLGRKYGFRSVVLNLRKAAASTTVNSTRIRSLVKKGNVQKANILLGRRFFIEGTVIKGRGVGGKLGFPTANLEVDPVKLVPGSGVYACEIRSGSSSYGGAVNIGLRPTFERSSRSPRKSAKHTVEIHIMGFSGMLYGKKIKVSFIEKVRKERKFRDAETLKRQIELDLIKIKGILGVSQKCHPRKEYSKGGMIW</sequence>
<keyword evidence="10 14" id="KW-0067">ATP-binding</keyword>
<dbReference type="GO" id="GO:0005524">
    <property type="term" value="F:ATP binding"/>
    <property type="evidence" value="ECO:0007669"/>
    <property type="project" value="UniProtKB-UniRule"/>
</dbReference>
<dbReference type="InterPro" id="IPR014729">
    <property type="entry name" value="Rossmann-like_a/b/a_fold"/>
</dbReference>
<evidence type="ECO:0000256" key="5">
    <source>
        <dbReference type="ARBA" id="ARBA00022679"/>
    </source>
</evidence>
<dbReference type="Proteomes" id="UP000229307">
    <property type="component" value="Unassembled WGS sequence"/>
</dbReference>
<dbReference type="Gene3D" id="3.40.50.620">
    <property type="entry name" value="HUPs"/>
    <property type="match status" value="1"/>
</dbReference>
<dbReference type="InterPro" id="IPR023468">
    <property type="entry name" value="Riboflavin_kinase"/>
</dbReference>
<comment type="caution">
    <text evidence="16">The sequence shown here is derived from an EMBL/GenBank/DDBJ whole genome shotgun (WGS) entry which is preliminary data.</text>
</comment>
<dbReference type="GO" id="GO:0006747">
    <property type="term" value="P:FAD biosynthetic process"/>
    <property type="evidence" value="ECO:0007669"/>
    <property type="project" value="UniProtKB-UniRule"/>
</dbReference>
<keyword evidence="4 14" id="KW-0288">FMN</keyword>
<evidence type="ECO:0000256" key="13">
    <source>
        <dbReference type="ARBA" id="ARBA00049494"/>
    </source>
</evidence>
<evidence type="ECO:0000313" key="16">
    <source>
        <dbReference type="EMBL" id="PIZ17267.1"/>
    </source>
</evidence>
<evidence type="ECO:0000256" key="2">
    <source>
        <dbReference type="ARBA" id="ARBA00005201"/>
    </source>
</evidence>
<dbReference type="InterPro" id="IPR023465">
    <property type="entry name" value="Riboflavin_kinase_dom_sf"/>
</dbReference>
<feature type="domain" description="Riboflavin kinase" evidence="15">
    <location>
        <begin position="188"/>
        <end position="320"/>
    </location>
</feature>
<keyword evidence="9 14" id="KW-0274">FAD</keyword>
<dbReference type="GO" id="GO:0003919">
    <property type="term" value="F:FMN adenylyltransferase activity"/>
    <property type="evidence" value="ECO:0007669"/>
    <property type="project" value="UniProtKB-UniRule"/>
</dbReference>
<evidence type="ECO:0000256" key="1">
    <source>
        <dbReference type="ARBA" id="ARBA00004726"/>
    </source>
</evidence>
<protein>
    <recommendedName>
        <fullName evidence="14">Riboflavin biosynthesis protein</fullName>
    </recommendedName>
    <domain>
        <recommendedName>
            <fullName evidence="14">Riboflavin kinase</fullName>
            <ecNumber evidence="14">2.7.1.26</ecNumber>
        </recommendedName>
        <alternativeName>
            <fullName evidence="14">Flavokinase</fullName>
        </alternativeName>
    </domain>
    <domain>
        <recommendedName>
            <fullName evidence="14">FMN adenylyltransferase</fullName>
            <ecNumber evidence="14">2.7.7.2</ecNumber>
        </recommendedName>
        <alternativeName>
            <fullName evidence="14">FAD pyrophosphorylase</fullName>
        </alternativeName>
        <alternativeName>
            <fullName evidence="14">FAD synthase</fullName>
        </alternativeName>
    </domain>
</protein>
<dbReference type="PIRSF" id="PIRSF004491">
    <property type="entry name" value="FAD_Synth"/>
    <property type="match status" value="1"/>
</dbReference>
<dbReference type="SMART" id="SM00904">
    <property type="entry name" value="Flavokinase"/>
    <property type="match status" value="1"/>
</dbReference>
<evidence type="ECO:0000256" key="14">
    <source>
        <dbReference type="PIRNR" id="PIRNR004491"/>
    </source>
</evidence>
<dbReference type="AlphaFoldDB" id="A0A2M7SCH8"/>
<evidence type="ECO:0000259" key="15">
    <source>
        <dbReference type="SMART" id="SM00904"/>
    </source>
</evidence>
<evidence type="ECO:0000256" key="8">
    <source>
        <dbReference type="ARBA" id="ARBA00022777"/>
    </source>
</evidence>
<evidence type="ECO:0000256" key="3">
    <source>
        <dbReference type="ARBA" id="ARBA00022630"/>
    </source>
</evidence>
<keyword evidence="6 14" id="KW-0548">Nucleotidyltransferase</keyword>
<dbReference type="InterPro" id="IPR015864">
    <property type="entry name" value="FAD_synthase"/>
</dbReference>
<gene>
    <name evidence="16" type="primary">ribF</name>
    <name evidence="16" type="ORF">COY52_04855</name>
</gene>